<sequence>MSMSKQSTRRQQPVLQEQASQIRKMARTELDELRESLRYAEYLLQKTRQEKEQIETELQTHDAKVTDVRREVARKEQENRELMGEVEVLSGQAQFAQMTASKVQELARAKLQQLQSEIGAREEEIRRLGQHIGQHEGKLSTMQVVNHIESSEIKGQQELIEKKDRQIQDLQNELEETRRRLDQVVMTRKSEGTALLEIEHYKADNERLVQMLAATKEFSAFGKLALDTAENTIRYMNPGQAAKDKKLEKCHSRAPKATTTLKDFKGEEEDWIPEEAFRVAHDFRNRCASTVSQALMNQLLADLNKIWRDREKKSVSRVQNNSHREIQYLRRQISFRKPYDQVMQDQDIRRLKKTIKDTQSALRENVAIIEESNHKGPLEGLTLVDSTVKFTNQVLEERRRLQDENEGLRRQVEALQEARKQDGFEREKFYEGAAWMGKQAVTECDTGLKRFETVKGDYKKRIDESGKDVFMRERISEWVVDSCERIARETRDHTQALLENAMRNKNANEKFITSTLYDVTR</sequence>
<dbReference type="EMBL" id="RRYP01008477">
    <property type="protein sequence ID" value="TNV79749.1"/>
    <property type="molecule type" value="Genomic_DNA"/>
</dbReference>
<feature type="coiled-coil region" evidence="1">
    <location>
        <begin position="391"/>
        <end position="421"/>
    </location>
</feature>
<evidence type="ECO:0000256" key="1">
    <source>
        <dbReference type="SAM" id="Coils"/>
    </source>
</evidence>
<feature type="compositionally biased region" description="Polar residues" evidence="2">
    <location>
        <begin position="1"/>
        <end position="21"/>
    </location>
</feature>
<keyword evidence="1" id="KW-0175">Coiled coil</keyword>
<dbReference type="Gene3D" id="1.10.287.1490">
    <property type="match status" value="1"/>
</dbReference>
<keyword evidence="4" id="KW-1185">Reference proteome</keyword>
<evidence type="ECO:0000313" key="4">
    <source>
        <dbReference type="Proteomes" id="UP000785679"/>
    </source>
</evidence>
<dbReference type="OrthoDB" id="294400at2759"/>
<name>A0A8J8NT17_HALGN</name>
<reference evidence="3" key="1">
    <citation type="submission" date="2019-06" db="EMBL/GenBank/DDBJ databases">
        <authorList>
            <person name="Zheng W."/>
        </authorList>
    </citation>
    <scope>NUCLEOTIDE SEQUENCE</scope>
    <source>
        <strain evidence="3">QDHG01</strain>
    </source>
</reference>
<dbReference type="AlphaFoldDB" id="A0A8J8NT17"/>
<organism evidence="3 4">
    <name type="scientific">Halteria grandinella</name>
    <dbReference type="NCBI Taxonomy" id="5974"/>
    <lineage>
        <taxon>Eukaryota</taxon>
        <taxon>Sar</taxon>
        <taxon>Alveolata</taxon>
        <taxon>Ciliophora</taxon>
        <taxon>Intramacronucleata</taxon>
        <taxon>Spirotrichea</taxon>
        <taxon>Stichotrichia</taxon>
        <taxon>Sporadotrichida</taxon>
        <taxon>Halteriidae</taxon>
        <taxon>Halteria</taxon>
    </lineage>
</organism>
<evidence type="ECO:0000313" key="3">
    <source>
        <dbReference type="EMBL" id="TNV79749.1"/>
    </source>
</evidence>
<proteinExistence type="predicted"/>
<evidence type="ECO:0000256" key="2">
    <source>
        <dbReference type="SAM" id="MobiDB-lite"/>
    </source>
</evidence>
<feature type="region of interest" description="Disordered" evidence="2">
    <location>
        <begin position="1"/>
        <end position="22"/>
    </location>
</feature>
<comment type="caution">
    <text evidence="3">The sequence shown here is derived from an EMBL/GenBank/DDBJ whole genome shotgun (WGS) entry which is preliminary data.</text>
</comment>
<gene>
    <name evidence="3" type="ORF">FGO68_gene3538</name>
</gene>
<dbReference type="Proteomes" id="UP000785679">
    <property type="component" value="Unassembled WGS sequence"/>
</dbReference>
<protein>
    <submittedName>
        <fullName evidence="3">Uncharacterized protein</fullName>
    </submittedName>
</protein>
<accession>A0A8J8NT17</accession>